<reference evidence="3 4" key="1">
    <citation type="submission" date="2023-08" db="EMBL/GenBank/DDBJ databases">
        <title>Black Yeasts Isolated from many extreme environments.</title>
        <authorList>
            <person name="Coleine C."/>
            <person name="Stajich J.E."/>
            <person name="Selbmann L."/>
        </authorList>
    </citation>
    <scope>NUCLEOTIDE SEQUENCE [LARGE SCALE GENOMIC DNA]</scope>
    <source>
        <strain evidence="3 4">CCFEE 536</strain>
    </source>
</reference>
<dbReference type="PANTHER" id="PTHR39460">
    <property type="entry name" value="EXPRESSED PROTEIN"/>
    <property type="match status" value="1"/>
</dbReference>
<accession>A0ABR0LRC2</accession>
<protein>
    <recommendedName>
        <fullName evidence="2">DUF7729 domain-containing protein</fullName>
    </recommendedName>
</protein>
<dbReference type="Pfam" id="PF24855">
    <property type="entry name" value="DUF7729"/>
    <property type="match status" value="1"/>
</dbReference>
<dbReference type="PANTHER" id="PTHR39460:SF1">
    <property type="entry name" value="C6 TRANSCRIPTION FACTOR"/>
    <property type="match status" value="1"/>
</dbReference>
<keyword evidence="1" id="KW-0812">Transmembrane</keyword>
<evidence type="ECO:0000256" key="1">
    <source>
        <dbReference type="SAM" id="Phobius"/>
    </source>
</evidence>
<dbReference type="InterPro" id="IPR056146">
    <property type="entry name" value="DUF7729"/>
</dbReference>
<keyword evidence="1" id="KW-1133">Transmembrane helix</keyword>
<organism evidence="3 4">
    <name type="scientific">Cryomyces antarcticus</name>
    <dbReference type="NCBI Taxonomy" id="329879"/>
    <lineage>
        <taxon>Eukaryota</taxon>
        <taxon>Fungi</taxon>
        <taxon>Dikarya</taxon>
        <taxon>Ascomycota</taxon>
        <taxon>Pezizomycotina</taxon>
        <taxon>Dothideomycetes</taxon>
        <taxon>Dothideomycetes incertae sedis</taxon>
        <taxon>Cryomyces</taxon>
    </lineage>
</organism>
<sequence>MASLARDIQSGDHCGSDFAAQNPTVVQAYNGFVAYQPLYHAGCLKNTAGDYCFASAITNTSSTTDSYTYYLPLGVPLPGGSRPTCNTCLQNTMAIFSNAASNSSQPVSHDYGDAAQQINLGCGPNFVNVTVPRLASAAMATGASMLGFGGWGLLTLLAVLLSSFLS</sequence>
<evidence type="ECO:0000313" key="3">
    <source>
        <dbReference type="EMBL" id="KAK5202192.1"/>
    </source>
</evidence>
<name>A0ABR0LRC2_9PEZI</name>
<dbReference type="EMBL" id="JAVRRA010016413">
    <property type="protein sequence ID" value="KAK5202192.1"/>
    <property type="molecule type" value="Genomic_DNA"/>
</dbReference>
<feature type="domain" description="DUF7729" evidence="2">
    <location>
        <begin position="1"/>
        <end position="131"/>
    </location>
</feature>
<keyword evidence="1" id="KW-0472">Membrane</keyword>
<evidence type="ECO:0000259" key="2">
    <source>
        <dbReference type="Pfam" id="PF24855"/>
    </source>
</evidence>
<gene>
    <name evidence="3" type="ORF">LTR16_000085</name>
</gene>
<comment type="caution">
    <text evidence="3">The sequence shown here is derived from an EMBL/GenBank/DDBJ whole genome shotgun (WGS) entry which is preliminary data.</text>
</comment>
<evidence type="ECO:0000313" key="4">
    <source>
        <dbReference type="Proteomes" id="UP001357485"/>
    </source>
</evidence>
<proteinExistence type="predicted"/>
<keyword evidence="4" id="KW-1185">Reference proteome</keyword>
<dbReference type="Proteomes" id="UP001357485">
    <property type="component" value="Unassembled WGS sequence"/>
</dbReference>
<feature type="transmembrane region" description="Helical" evidence="1">
    <location>
        <begin position="143"/>
        <end position="165"/>
    </location>
</feature>